<accession>A0A9N9J701</accession>
<keyword evidence="2" id="KW-1185">Reference proteome</keyword>
<comment type="caution">
    <text evidence="1">The sequence shown here is derived from an EMBL/GenBank/DDBJ whole genome shotgun (WGS) entry which is preliminary data.</text>
</comment>
<dbReference type="AlphaFoldDB" id="A0A9N9J701"/>
<protein>
    <submittedName>
        <fullName evidence="1">19219_t:CDS:1</fullName>
    </submittedName>
</protein>
<sequence length="56" mass="6858">MTNTQRQTRYLYSLVKVTIPPIEQYERLITIIARSQVHREKMELRDKDHNEKWTKA</sequence>
<dbReference type="Proteomes" id="UP000789405">
    <property type="component" value="Unassembled WGS sequence"/>
</dbReference>
<proteinExistence type="predicted"/>
<name>A0A9N9J701_9GLOM</name>
<evidence type="ECO:0000313" key="1">
    <source>
        <dbReference type="EMBL" id="CAG8762375.1"/>
    </source>
</evidence>
<reference evidence="1" key="1">
    <citation type="submission" date="2021-06" db="EMBL/GenBank/DDBJ databases">
        <authorList>
            <person name="Kallberg Y."/>
            <person name="Tangrot J."/>
            <person name="Rosling A."/>
        </authorList>
    </citation>
    <scope>NUCLEOTIDE SEQUENCE</scope>
    <source>
        <strain evidence="1">MA453B</strain>
    </source>
</reference>
<dbReference type="EMBL" id="CAJVPY010017528">
    <property type="protein sequence ID" value="CAG8762375.1"/>
    <property type="molecule type" value="Genomic_DNA"/>
</dbReference>
<organism evidence="1 2">
    <name type="scientific">Dentiscutata erythropus</name>
    <dbReference type="NCBI Taxonomy" id="1348616"/>
    <lineage>
        <taxon>Eukaryota</taxon>
        <taxon>Fungi</taxon>
        <taxon>Fungi incertae sedis</taxon>
        <taxon>Mucoromycota</taxon>
        <taxon>Glomeromycotina</taxon>
        <taxon>Glomeromycetes</taxon>
        <taxon>Diversisporales</taxon>
        <taxon>Gigasporaceae</taxon>
        <taxon>Dentiscutata</taxon>
    </lineage>
</organism>
<gene>
    <name evidence="1" type="ORF">DERYTH_LOCUS17938</name>
</gene>
<evidence type="ECO:0000313" key="2">
    <source>
        <dbReference type="Proteomes" id="UP000789405"/>
    </source>
</evidence>